<evidence type="ECO:0000313" key="1">
    <source>
        <dbReference type="EMBL" id="EAW10026.1"/>
    </source>
</evidence>
<dbReference type="EMBL" id="DS027056">
    <property type="protein sequence ID" value="EAW10026.1"/>
    <property type="molecule type" value="Genomic_DNA"/>
</dbReference>
<protein>
    <submittedName>
        <fullName evidence="1">Uncharacterized protein</fullName>
    </submittedName>
</protein>
<keyword evidence="2" id="KW-1185">Reference proteome</keyword>
<organism evidence="1 2">
    <name type="scientific">Aspergillus clavatus (strain ATCC 1007 / CBS 513.65 / DSM 816 / NCTC 3887 / NRRL 1 / QM 1276 / 107)</name>
    <dbReference type="NCBI Taxonomy" id="344612"/>
    <lineage>
        <taxon>Eukaryota</taxon>
        <taxon>Fungi</taxon>
        <taxon>Dikarya</taxon>
        <taxon>Ascomycota</taxon>
        <taxon>Pezizomycotina</taxon>
        <taxon>Eurotiomycetes</taxon>
        <taxon>Eurotiomycetidae</taxon>
        <taxon>Eurotiales</taxon>
        <taxon>Aspergillaceae</taxon>
        <taxon>Aspergillus</taxon>
        <taxon>Aspergillus subgen. Fumigati</taxon>
    </lineage>
</organism>
<dbReference type="RefSeq" id="XP_001271452.1">
    <property type="nucleotide sequence ID" value="XM_001271451.1"/>
</dbReference>
<dbReference type="GeneID" id="4702950"/>
<accession>A1CLK2</accession>
<dbReference type="Proteomes" id="UP000006701">
    <property type="component" value="Unassembled WGS sequence"/>
</dbReference>
<dbReference type="HOGENOM" id="CLU_1992103_0_0_1"/>
<dbReference type="OrthoDB" id="5354164at2759"/>
<dbReference type="KEGG" id="act:ACLA_042490"/>
<dbReference type="VEuPathDB" id="FungiDB:ACLA_042490"/>
<name>A1CLK2_ASPCL</name>
<gene>
    <name evidence="1" type="ORF">ACLA_042490</name>
</gene>
<dbReference type="AlphaFoldDB" id="A1CLK2"/>
<reference evidence="1 2" key="1">
    <citation type="journal article" date="2008" name="PLoS Genet.">
        <title>Genomic islands in the pathogenic filamentous fungus Aspergillus fumigatus.</title>
        <authorList>
            <person name="Fedorova N.D."/>
            <person name="Khaldi N."/>
            <person name="Joardar V.S."/>
            <person name="Maiti R."/>
            <person name="Amedeo P."/>
            <person name="Anderson M.J."/>
            <person name="Crabtree J."/>
            <person name="Silva J.C."/>
            <person name="Badger J.H."/>
            <person name="Albarraq A."/>
            <person name="Angiuoli S."/>
            <person name="Bussey H."/>
            <person name="Bowyer P."/>
            <person name="Cotty P.J."/>
            <person name="Dyer P.S."/>
            <person name="Egan A."/>
            <person name="Galens K."/>
            <person name="Fraser-Liggett C.M."/>
            <person name="Haas B.J."/>
            <person name="Inman J.M."/>
            <person name="Kent R."/>
            <person name="Lemieux S."/>
            <person name="Malavazi I."/>
            <person name="Orvis J."/>
            <person name="Roemer T."/>
            <person name="Ronning C.M."/>
            <person name="Sundaram J.P."/>
            <person name="Sutton G."/>
            <person name="Turner G."/>
            <person name="Venter J.C."/>
            <person name="White O.R."/>
            <person name="Whitty B.R."/>
            <person name="Youngman P."/>
            <person name="Wolfe K.H."/>
            <person name="Goldman G.H."/>
            <person name="Wortman J.R."/>
            <person name="Jiang B."/>
            <person name="Denning D.W."/>
            <person name="Nierman W.C."/>
        </authorList>
    </citation>
    <scope>NUCLEOTIDE SEQUENCE [LARGE SCALE GENOMIC DNA]</scope>
    <source>
        <strain evidence="2">ATCC 1007 / CBS 513.65 / DSM 816 / NCTC 3887 / NRRL 1</strain>
    </source>
</reference>
<sequence>MSASIQRVAAAAVHASAEEGSFHILAQRLGALFYDVLPDVPKLLEVYGLRVTEILQETMATIEQPKGLAETFFGSHLGIDYTTIGASATSGRPEATATWEELVSHRQLVIKQQAVSNEAACYNAT</sequence>
<proteinExistence type="predicted"/>
<evidence type="ECO:0000313" key="2">
    <source>
        <dbReference type="Proteomes" id="UP000006701"/>
    </source>
</evidence>